<protein>
    <submittedName>
        <fullName evidence="2">Uncharacterized protein</fullName>
    </submittedName>
</protein>
<feature type="transmembrane region" description="Helical" evidence="1">
    <location>
        <begin position="7"/>
        <end position="25"/>
    </location>
</feature>
<dbReference type="OrthoDB" id="76535at2157"/>
<keyword evidence="1" id="KW-0812">Transmembrane</keyword>
<evidence type="ECO:0000313" key="2">
    <source>
        <dbReference type="EMBL" id="ADP77285.1"/>
    </source>
</evidence>
<organism evidence="2 3">
    <name type="scientific">Methanothermus fervidus (strain ATCC 43054 / DSM 2088 / JCM 10308 / V24 S)</name>
    <dbReference type="NCBI Taxonomy" id="523846"/>
    <lineage>
        <taxon>Archaea</taxon>
        <taxon>Methanobacteriati</taxon>
        <taxon>Methanobacteriota</taxon>
        <taxon>Methanomada group</taxon>
        <taxon>Methanobacteria</taxon>
        <taxon>Methanobacteriales</taxon>
        <taxon>Methanothermaceae</taxon>
        <taxon>Methanothermus</taxon>
    </lineage>
</organism>
<evidence type="ECO:0000256" key="1">
    <source>
        <dbReference type="SAM" id="Phobius"/>
    </source>
</evidence>
<evidence type="ECO:0000313" key="3">
    <source>
        <dbReference type="Proteomes" id="UP000002315"/>
    </source>
</evidence>
<feature type="transmembrane region" description="Helical" evidence="1">
    <location>
        <begin position="31"/>
        <end position="50"/>
    </location>
</feature>
<proteinExistence type="predicted"/>
<feature type="transmembrane region" description="Helical" evidence="1">
    <location>
        <begin position="109"/>
        <end position="127"/>
    </location>
</feature>
<feature type="transmembrane region" description="Helical" evidence="1">
    <location>
        <begin position="70"/>
        <end position="89"/>
    </location>
</feature>
<dbReference type="Proteomes" id="UP000002315">
    <property type="component" value="Chromosome"/>
</dbReference>
<dbReference type="KEGG" id="mfv:Mfer_0485"/>
<name>E3GYA3_METFV</name>
<dbReference type="HOGENOM" id="CLU_1340733_0_0_2"/>
<gene>
    <name evidence="2" type="ordered locus">Mfer_0485</name>
</gene>
<feature type="transmembrane region" description="Helical" evidence="1">
    <location>
        <begin position="139"/>
        <end position="159"/>
    </location>
</feature>
<keyword evidence="1" id="KW-1133">Transmembrane helix</keyword>
<feature type="transmembrane region" description="Helical" evidence="1">
    <location>
        <begin position="171"/>
        <end position="190"/>
    </location>
</feature>
<accession>E3GYA3</accession>
<keyword evidence="1" id="KW-0472">Membrane</keyword>
<keyword evidence="3" id="KW-1185">Reference proteome</keyword>
<dbReference type="AlphaFoldDB" id="E3GYA3"/>
<sequence length="209" mass="23786">MVKLSKLFDILMAGVISAIVTFTTIKLGIGGTVLGAALGSMLYQFLSHYIKEPLKEPVKNIRTKKIESSVVYTIPLFLVLSIEIIYVLHPFYWKSEKIFYFLEGITNWNLFRSIGIGLSAMGLYLLFFPSDIKQKHGYLLILVSLIMLTRGFCDVGGSISDVIKTFLELSYPYLSFIIIFLLLYLIIHILKESVEIKIDEGEKNEEKKN</sequence>
<reference evidence="2 3" key="1">
    <citation type="journal article" date="2010" name="Stand. Genomic Sci.">
        <title>Complete genome sequence of Methanothermus fervidus type strain (V24S).</title>
        <authorList>
            <person name="Anderson I."/>
            <person name="Djao O.D."/>
            <person name="Misra M."/>
            <person name="Chertkov O."/>
            <person name="Nolan M."/>
            <person name="Lucas S."/>
            <person name="Lapidus A."/>
            <person name="Del Rio T.G."/>
            <person name="Tice H."/>
            <person name="Cheng J.F."/>
            <person name="Tapia R."/>
            <person name="Han C."/>
            <person name="Goodwin L."/>
            <person name="Pitluck S."/>
            <person name="Liolios K."/>
            <person name="Ivanova N."/>
            <person name="Mavromatis K."/>
            <person name="Mikhailova N."/>
            <person name="Pati A."/>
            <person name="Brambilla E."/>
            <person name="Chen A."/>
            <person name="Palaniappan K."/>
            <person name="Land M."/>
            <person name="Hauser L."/>
            <person name="Chang Y.J."/>
            <person name="Jeffries C.D."/>
            <person name="Sikorski J."/>
            <person name="Spring S."/>
            <person name="Rohde M."/>
            <person name="Eichinger K."/>
            <person name="Huber H."/>
            <person name="Wirth R."/>
            <person name="Goker M."/>
            <person name="Detter J.C."/>
            <person name="Woyke T."/>
            <person name="Bristow J."/>
            <person name="Eisen J.A."/>
            <person name="Markowitz V."/>
            <person name="Hugenholtz P."/>
            <person name="Klenk H.P."/>
            <person name="Kyrpides N.C."/>
        </authorList>
    </citation>
    <scope>NUCLEOTIDE SEQUENCE [LARGE SCALE GENOMIC DNA]</scope>
    <source>
        <strain evidence="3">ATCC 43054 / DSM 2088 / JCM 10308 / V24 S</strain>
    </source>
</reference>
<dbReference type="STRING" id="523846.Mfer_0485"/>
<dbReference type="EMBL" id="CP002278">
    <property type="protein sequence ID" value="ADP77285.1"/>
    <property type="molecule type" value="Genomic_DNA"/>
</dbReference>